<dbReference type="AlphaFoldDB" id="A0A917VZ50"/>
<gene>
    <name evidence="1" type="ORF">GCM10007968_09640</name>
</gene>
<evidence type="ECO:0000313" key="1">
    <source>
        <dbReference type="EMBL" id="GGL47612.1"/>
    </source>
</evidence>
<reference evidence="1" key="2">
    <citation type="submission" date="2020-09" db="EMBL/GenBank/DDBJ databases">
        <authorList>
            <person name="Sun Q."/>
            <person name="Ohkuma M."/>
        </authorList>
    </citation>
    <scope>NUCLEOTIDE SEQUENCE</scope>
    <source>
        <strain evidence="1">JCM 15325</strain>
    </source>
</reference>
<comment type="caution">
    <text evidence="1">The sequence shown here is derived from an EMBL/GenBank/DDBJ whole genome shotgun (WGS) entry which is preliminary data.</text>
</comment>
<dbReference type="RefSeq" id="WP_188801950.1">
    <property type="nucleotide sequence ID" value="NZ_BMOK01000003.1"/>
</dbReference>
<organism evidence="1 2">
    <name type="scientific">Sporolactobacillus putidus</name>
    <dbReference type="NCBI Taxonomy" id="492735"/>
    <lineage>
        <taxon>Bacteria</taxon>
        <taxon>Bacillati</taxon>
        <taxon>Bacillota</taxon>
        <taxon>Bacilli</taxon>
        <taxon>Bacillales</taxon>
        <taxon>Sporolactobacillaceae</taxon>
        <taxon>Sporolactobacillus</taxon>
    </lineage>
</organism>
<accession>A0A917VZ50</accession>
<sequence length="90" mass="10416">MQINPVIRTVITTGQFSDTYTQLRALLQEKHSLQDNLQQLQSADKTKSVADALFQTQTNINRIDQQIRQIQSEEDYKQKPASIRLQTEII</sequence>
<dbReference type="Proteomes" id="UP000654670">
    <property type="component" value="Unassembled WGS sequence"/>
</dbReference>
<dbReference type="EMBL" id="BMOK01000003">
    <property type="protein sequence ID" value="GGL47612.1"/>
    <property type="molecule type" value="Genomic_DNA"/>
</dbReference>
<protein>
    <submittedName>
        <fullName evidence="1">Uncharacterized protein</fullName>
    </submittedName>
</protein>
<reference evidence="1" key="1">
    <citation type="journal article" date="2014" name="Int. J. Syst. Evol. Microbiol.">
        <title>Complete genome sequence of Corynebacterium casei LMG S-19264T (=DSM 44701T), isolated from a smear-ripened cheese.</title>
        <authorList>
            <consortium name="US DOE Joint Genome Institute (JGI-PGF)"/>
            <person name="Walter F."/>
            <person name="Albersmeier A."/>
            <person name="Kalinowski J."/>
            <person name="Ruckert C."/>
        </authorList>
    </citation>
    <scope>NUCLEOTIDE SEQUENCE</scope>
    <source>
        <strain evidence="1">JCM 15325</strain>
    </source>
</reference>
<name>A0A917VZ50_9BACL</name>
<keyword evidence="2" id="KW-1185">Reference proteome</keyword>
<evidence type="ECO:0000313" key="2">
    <source>
        <dbReference type="Proteomes" id="UP000654670"/>
    </source>
</evidence>
<proteinExistence type="predicted"/>